<geneLocation type="plasmid" evidence="2 3">
    <name>punnamed</name>
</geneLocation>
<dbReference type="Proteomes" id="UP001057532">
    <property type="component" value="Plasmid punnamed"/>
</dbReference>
<gene>
    <name evidence="2" type="ORF">M8332_06885</name>
</gene>
<dbReference type="InterPro" id="IPR021695">
    <property type="entry name" value="Phage_KPP10_Orf10"/>
</dbReference>
<feature type="region of interest" description="Disordered" evidence="1">
    <location>
        <begin position="154"/>
        <end position="188"/>
    </location>
</feature>
<organism evidence="2 3">
    <name type="scientific">Fructilactobacillus ixorae</name>
    <dbReference type="NCBI Taxonomy" id="1750535"/>
    <lineage>
        <taxon>Bacteria</taxon>
        <taxon>Bacillati</taxon>
        <taxon>Bacillota</taxon>
        <taxon>Bacilli</taxon>
        <taxon>Lactobacillales</taxon>
        <taxon>Lactobacillaceae</taxon>
        <taxon>Fructilactobacillus</taxon>
    </lineage>
</organism>
<keyword evidence="3" id="KW-1185">Reference proteome</keyword>
<dbReference type="Pfam" id="PF11681">
    <property type="entry name" value="Phage_Tube_PhiTE"/>
    <property type="match status" value="1"/>
</dbReference>
<evidence type="ECO:0000256" key="1">
    <source>
        <dbReference type="SAM" id="MobiDB-lite"/>
    </source>
</evidence>
<dbReference type="RefSeq" id="WP_252780891.1">
    <property type="nucleotide sequence ID" value="NZ_CP097479.1"/>
</dbReference>
<feature type="compositionally biased region" description="Polar residues" evidence="1">
    <location>
        <begin position="179"/>
        <end position="188"/>
    </location>
</feature>
<protein>
    <submittedName>
        <fullName evidence="2">DUF3277 family protein</fullName>
    </submittedName>
</protein>
<accession>A0ABY5C9L8</accession>
<evidence type="ECO:0000313" key="3">
    <source>
        <dbReference type="Proteomes" id="UP001057532"/>
    </source>
</evidence>
<dbReference type="EMBL" id="CP097479">
    <property type="protein sequence ID" value="USS94006.1"/>
    <property type="molecule type" value="Genomic_DNA"/>
</dbReference>
<reference evidence="2" key="1">
    <citation type="submission" date="2022-05" db="EMBL/GenBank/DDBJ databases">
        <authorList>
            <person name="Oliphant S.A."/>
            <person name="Watson-Haigh N.S."/>
            <person name="Sumby K.M."/>
            <person name="Gardner J.M."/>
            <person name="Jiranek V."/>
        </authorList>
    </citation>
    <scope>NUCLEOTIDE SEQUENCE</scope>
    <source>
        <strain evidence="2">Ru20-1</strain>
        <plasmid evidence="2">punnamed</plasmid>
    </source>
</reference>
<name>A0ABY5C9L8_9LACO</name>
<sequence>MPNLQNGGRGTVTVNAARNEVLHLIYNGKDKILNSGLAKGNAVQAQRTTAKVTAVAGFYGEPYYYESGDDSAKVTINVKDGSETDNILQALYNDQFDDSNNLVSTFDLKIEQKDKHKVTTLTDCLIANEPNQDMNDADHSMAWSLLAGKMTTISQKPNDNDFPWSDSTSANGGGALPDSTPSSNKSGN</sequence>
<proteinExistence type="predicted"/>
<evidence type="ECO:0000313" key="2">
    <source>
        <dbReference type="EMBL" id="USS94006.1"/>
    </source>
</evidence>
<keyword evidence="2" id="KW-0614">Plasmid</keyword>